<dbReference type="Pfam" id="PF12209">
    <property type="entry name" value="SAC3"/>
    <property type="match status" value="1"/>
</dbReference>
<dbReference type="KEGG" id="ago:AGOS_AGL173W"/>
<dbReference type="PIRSF" id="PIRSF037320">
    <property type="entry name" value="mRNA_export_factor_Sac3"/>
    <property type="match status" value="1"/>
</dbReference>
<dbReference type="HOGENOM" id="CLU_006094_0_0_1"/>
<dbReference type="InterPro" id="IPR000717">
    <property type="entry name" value="PCI_dom"/>
</dbReference>
<feature type="region of interest" description="Disordered" evidence="6">
    <location>
        <begin position="535"/>
        <end position="574"/>
    </location>
</feature>
<evidence type="ECO:0000256" key="1">
    <source>
        <dbReference type="ARBA" id="ARBA00004259"/>
    </source>
</evidence>
<dbReference type="GO" id="GO:0006406">
    <property type="term" value="P:mRNA export from nucleus"/>
    <property type="evidence" value="ECO:0000318"/>
    <property type="project" value="GO_Central"/>
</dbReference>
<dbReference type="Proteomes" id="UP000000591">
    <property type="component" value="Chromosome VII"/>
</dbReference>
<protein>
    <recommendedName>
        <fullName evidence="5">Nuclear mRNA export factor</fullName>
    </recommendedName>
</protein>
<evidence type="ECO:0000313" key="9">
    <source>
        <dbReference type="Proteomes" id="UP000000591"/>
    </source>
</evidence>
<dbReference type="EMBL" id="AE016820">
    <property type="protein sequence ID" value="AAS54318.1"/>
    <property type="molecule type" value="Genomic_DNA"/>
</dbReference>
<dbReference type="RefSeq" id="NP_986494.1">
    <property type="nucleotide sequence ID" value="NM_211556.1"/>
</dbReference>
<name>Q750W2_EREGS</name>
<comment type="subcellular location">
    <subcellularLocation>
        <location evidence="1 5">Nucleus envelope</location>
    </subcellularLocation>
</comment>
<feature type="compositionally biased region" description="Basic residues" evidence="6">
    <location>
        <begin position="15"/>
        <end position="34"/>
    </location>
</feature>
<feature type="compositionally biased region" description="Polar residues" evidence="6">
    <location>
        <begin position="606"/>
        <end position="632"/>
    </location>
</feature>
<keyword evidence="9" id="KW-1185">Reference proteome</keyword>
<dbReference type="GO" id="GO:0005737">
    <property type="term" value="C:cytoplasm"/>
    <property type="evidence" value="ECO:0000318"/>
    <property type="project" value="GO_Central"/>
</dbReference>
<dbReference type="InParanoid" id="Q750W2"/>
<dbReference type="FunFam" id="1.25.40.990:FF:000008">
    <property type="entry name" value="Nuclear mRNA export protein SAC3"/>
    <property type="match status" value="1"/>
</dbReference>
<evidence type="ECO:0000256" key="3">
    <source>
        <dbReference type="ARBA" id="ARBA00023242"/>
    </source>
</evidence>
<dbReference type="PROSITE" id="PS50250">
    <property type="entry name" value="PCI"/>
    <property type="match status" value="1"/>
</dbReference>
<evidence type="ECO:0000256" key="4">
    <source>
        <dbReference type="ARBA" id="ARBA00038443"/>
    </source>
</evidence>
<sequence>MASVGSLNPLANNGFKKKALKGQNKGIKHKPQKVKVHDKERAEVQSWTGYPQRDDRQHRKMGSARLSGAQDDAVGAVAERFSPETMGFQRFAHKKRETPRYMLQQTPLLWPQQFAQDPWDASNQKKMLSLEGSIADVTELWETLKKIRDVERKIMEQKGLVDRADFAKDLNDAIVFQGTCQDMCPIFERARRSVENNVVRYEKENPTDKRISRFRALKVFARPAAAAAPPLPSDVRPPHVLVKTLDYIVAHILQLLPDCESFLWDRMRSIRQDFTYQNYCGPEAIDCNERIVRIHLLILHVMARSEADYSRQQELEQLHKALITLTEIYDEVRAHGGSCPNEAEFRAYALLSRIRDPEYDKMIQELPGHIFNDDLVQLAICFRRVISNSSFIERGHIRTENCLNLYQRFFQLLSSDRVPFLMSSFLEVYVNEVRFFAMKALSLTLSKKHKSIPFQYFLDNLLFNSVDELLNFCKYYSIDTDEQGVSLKTLTHHSHQIPETKPLRQCYLQCIEEKLQRTTYEALINCGKPNKGYLPEDPGESLNSNFTSDMAQESTSLSEDDAALGSNDSNLPTYSESIIEQGSSLHGEHQDISKTFNFDSGDYKTTEPTTQSRAGSEVKSSMQFKPQQQSDLQSTKQFTAPFMSSVGSTTSPHILEETKTKKDVPFESSHRKPFAGNSQLKEENTFHFNQTALKLGAQTEASAQDEARDSGSKAIEGNELRNAVATELTDELIRTAVASHVRSEIEAVNKKTAKKKLMISILSDELFNAFIHETLYFVFLETRAESFYTKRRLKYHLTKWFQKYNSRKSDRVLRQKRKEELQEVSRQLGIPFLKRPRTSESVNSSGSNILGNSSFMKTPRIWVDTPVATETNHFNTPVRKNAALWQSIDLRKDYCDRIQINKDLAEYSDLLRKCDVKKDPIGLFVYSKNWNCISGSWLLGKFSLNENPSISVSGSKINMSVTKLCNDYAPSDFGNLHLLIFNTGVTDSNIFDLEMKMKQDGGKLIELVHGIALNTNYKFNILLIFWASADNPWSNHNISKYLKLRTISRLFGSVIQNIDIAHMNDGRPDETLFRSLTNVASNFKLELTERGEYNMSIMRRNLAGEGGAALMPFPGGHNDIDAKLHHMLQLESQKHELYRNKKSLYAHLQNHVRASPKAKTTKLPVLLSESNKNKFKTPLAFLPHRRSFSESPGSSLPSASSHLVAKVRHAPPPISTYGTPSHVRRPPQATNKLVFQTPSAAILGGSAGAPVTGTANTSGLSNITFAPPLLTPVTQMVLQSPPLQEQRNHPRPRTYALQARAESSFCRSDEVSAPPSSAALREAPTITRRDSRPGVAPPSYNDQPSSPIERNDLLSDNILELKGLIASVKSKLKH</sequence>
<feature type="compositionally biased region" description="Polar residues" evidence="6">
    <location>
        <begin position="1"/>
        <end position="11"/>
    </location>
</feature>
<dbReference type="PANTHER" id="PTHR12436">
    <property type="entry name" value="80 KDA MCM3-ASSOCIATED PROTEIN"/>
    <property type="match status" value="1"/>
</dbReference>
<accession>Q750W2</accession>
<dbReference type="OrthoDB" id="264795at2759"/>
<feature type="domain" description="PCI" evidence="7">
    <location>
        <begin position="313"/>
        <end position="504"/>
    </location>
</feature>
<evidence type="ECO:0000256" key="5">
    <source>
        <dbReference type="PIRNR" id="PIRNR037320"/>
    </source>
</evidence>
<evidence type="ECO:0000259" key="7">
    <source>
        <dbReference type="PROSITE" id="PS50250"/>
    </source>
</evidence>
<organism evidence="8 9">
    <name type="scientific">Eremothecium gossypii (strain ATCC 10895 / CBS 109.51 / FGSC 9923 / NRRL Y-1056)</name>
    <name type="common">Yeast</name>
    <name type="synonym">Ashbya gossypii</name>
    <dbReference type="NCBI Taxonomy" id="284811"/>
    <lineage>
        <taxon>Eukaryota</taxon>
        <taxon>Fungi</taxon>
        <taxon>Dikarya</taxon>
        <taxon>Ascomycota</taxon>
        <taxon>Saccharomycotina</taxon>
        <taxon>Saccharomycetes</taxon>
        <taxon>Saccharomycetales</taxon>
        <taxon>Saccharomycetaceae</taxon>
        <taxon>Eremothecium</taxon>
    </lineage>
</organism>
<dbReference type="PANTHER" id="PTHR12436:SF3">
    <property type="entry name" value="GERMINAL-CENTER ASSOCIATED NUCLEAR PROTEIN"/>
    <property type="match status" value="1"/>
</dbReference>
<dbReference type="GO" id="GO:0005634">
    <property type="term" value="C:nucleus"/>
    <property type="evidence" value="ECO:0000318"/>
    <property type="project" value="GO_Central"/>
</dbReference>
<dbReference type="InterPro" id="IPR024293">
    <property type="entry name" value="SAC3_helical"/>
</dbReference>
<feature type="region of interest" description="Disordered" evidence="6">
    <location>
        <begin position="1305"/>
        <end position="1351"/>
    </location>
</feature>
<dbReference type="GO" id="GO:0042274">
    <property type="term" value="P:ribosomal small subunit biogenesis"/>
    <property type="evidence" value="ECO:0007669"/>
    <property type="project" value="UniProtKB-UniRule"/>
</dbReference>
<dbReference type="GO" id="GO:0005635">
    <property type="term" value="C:nuclear envelope"/>
    <property type="evidence" value="ECO:0007669"/>
    <property type="project" value="UniProtKB-SubCell"/>
</dbReference>
<evidence type="ECO:0000256" key="2">
    <source>
        <dbReference type="ARBA" id="ARBA00022553"/>
    </source>
</evidence>
<dbReference type="OMA" id="FQGTCLD"/>
<evidence type="ECO:0000256" key="6">
    <source>
        <dbReference type="SAM" id="MobiDB-lite"/>
    </source>
</evidence>
<reference evidence="9" key="2">
    <citation type="journal article" date="2013" name="G3 (Bethesda)">
        <title>Genomes of Ashbya fungi isolated from insects reveal four mating-type loci, numerous translocations, lack of transposons, and distinct gene duplications.</title>
        <authorList>
            <person name="Dietrich F.S."/>
            <person name="Voegeli S."/>
            <person name="Kuo S."/>
            <person name="Philippsen P."/>
        </authorList>
    </citation>
    <scope>GENOME REANNOTATION</scope>
    <source>
        <strain evidence="9">ATCC 10895 / CBS 109.51 / FGSC 9923 / NRRL Y-1056</strain>
    </source>
</reference>
<dbReference type="InterPro" id="IPR045107">
    <property type="entry name" value="SAC3/GANP/THP3"/>
</dbReference>
<evidence type="ECO:0000313" key="8">
    <source>
        <dbReference type="EMBL" id="AAS54318.1"/>
    </source>
</evidence>
<feature type="region of interest" description="Disordered" evidence="6">
    <location>
        <begin position="1"/>
        <end position="69"/>
    </location>
</feature>
<feature type="region of interest" description="Disordered" evidence="6">
    <location>
        <begin position="593"/>
        <end position="632"/>
    </location>
</feature>
<dbReference type="eggNOG" id="KOG1860">
    <property type="taxonomic scope" value="Eukaryota"/>
</dbReference>
<dbReference type="GO" id="GO:0070390">
    <property type="term" value="C:transcription export complex 2"/>
    <property type="evidence" value="ECO:0000318"/>
    <property type="project" value="GO_Central"/>
</dbReference>
<keyword evidence="2" id="KW-0597">Phosphoprotein</keyword>
<dbReference type="Gene3D" id="1.25.40.990">
    <property type="match status" value="1"/>
</dbReference>
<dbReference type="Pfam" id="PF03399">
    <property type="entry name" value="SAC3_GANP"/>
    <property type="match status" value="1"/>
</dbReference>
<dbReference type="InterPro" id="IPR017173">
    <property type="entry name" value="Sac3"/>
</dbReference>
<dbReference type="FunCoup" id="Q750W2">
    <property type="interactions" value="184"/>
</dbReference>
<dbReference type="InterPro" id="IPR005062">
    <property type="entry name" value="SAC3/GANP/THP3_conserved"/>
</dbReference>
<gene>
    <name evidence="8" type="ORF">AGOS_AGL173W</name>
</gene>
<comment type="similarity">
    <text evidence="4 5">Belongs to the SAC3 family.</text>
</comment>
<keyword evidence="3 5" id="KW-0539">Nucleus</keyword>
<reference evidence="8 9" key="1">
    <citation type="journal article" date="2004" name="Science">
        <title>The Ashbya gossypii genome as a tool for mapping the ancient Saccharomyces cerevisiae genome.</title>
        <authorList>
            <person name="Dietrich F.S."/>
            <person name="Voegeli S."/>
            <person name="Brachat S."/>
            <person name="Lerch A."/>
            <person name="Gates K."/>
            <person name="Steiner S."/>
            <person name="Mohr C."/>
            <person name="Pohlmann R."/>
            <person name="Luedi P."/>
            <person name="Choi S."/>
            <person name="Wing R.A."/>
            <person name="Flavier A."/>
            <person name="Gaffney T.D."/>
            <person name="Philippsen P."/>
        </authorList>
    </citation>
    <scope>NUCLEOTIDE SEQUENCE [LARGE SCALE GENOMIC DNA]</scope>
    <source>
        <strain evidence="9">ATCC 10895 / CBS 109.51 / FGSC 9923 / NRRL Y-1056</strain>
    </source>
</reference>
<dbReference type="STRING" id="284811.Q750W2"/>
<proteinExistence type="inferred from homology"/>
<dbReference type="GeneID" id="4622787"/>
<feature type="compositionally biased region" description="Polar residues" evidence="6">
    <location>
        <begin position="541"/>
        <end position="557"/>
    </location>
</feature>
<dbReference type="Gene3D" id="6.10.250.2880">
    <property type="match status" value="1"/>
</dbReference>